<dbReference type="Proteomes" id="UP000655044">
    <property type="component" value="Unassembled WGS sequence"/>
</dbReference>
<dbReference type="GO" id="GO:0005829">
    <property type="term" value="C:cytosol"/>
    <property type="evidence" value="ECO:0007669"/>
    <property type="project" value="TreeGrafter"/>
</dbReference>
<dbReference type="GO" id="GO:0000976">
    <property type="term" value="F:transcription cis-regulatory region binding"/>
    <property type="evidence" value="ECO:0007669"/>
    <property type="project" value="TreeGrafter"/>
</dbReference>
<name>A0A8J3RX16_PLARO</name>
<proteinExistence type="predicted"/>
<keyword evidence="1 4" id="KW-0597">Phosphoprotein</keyword>
<dbReference type="Pfam" id="PF00072">
    <property type="entry name" value="Response_reg"/>
    <property type="match status" value="1"/>
</dbReference>
<keyword evidence="7" id="KW-1185">Reference proteome</keyword>
<accession>A0A8J3RX16</accession>
<evidence type="ECO:0000313" key="6">
    <source>
        <dbReference type="EMBL" id="GIH82240.1"/>
    </source>
</evidence>
<dbReference type="PROSITE" id="PS50110">
    <property type="entry name" value="RESPONSE_REGULATORY"/>
    <property type="match status" value="1"/>
</dbReference>
<dbReference type="SMART" id="SM00448">
    <property type="entry name" value="REC"/>
    <property type="match status" value="1"/>
</dbReference>
<dbReference type="InterPro" id="IPR039420">
    <property type="entry name" value="WalR-like"/>
</dbReference>
<evidence type="ECO:0000259" key="5">
    <source>
        <dbReference type="PROSITE" id="PS50110"/>
    </source>
</evidence>
<evidence type="ECO:0000256" key="2">
    <source>
        <dbReference type="ARBA" id="ARBA00023012"/>
    </source>
</evidence>
<dbReference type="PANTHER" id="PTHR48111:SF40">
    <property type="entry name" value="PHOSPHATE REGULON TRANSCRIPTIONAL REGULATORY PROTEIN PHOB"/>
    <property type="match status" value="1"/>
</dbReference>
<dbReference type="Gene3D" id="3.40.50.2300">
    <property type="match status" value="1"/>
</dbReference>
<evidence type="ECO:0000313" key="7">
    <source>
        <dbReference type="Proteomes" id="UP000655044"/>
    </source>
</evidence>
<dbReference type="AlphaFoldDB" id="A0A8J3RX16"/>
<dbReference type="OrthoDB" id="3479472at2"/>
<evidence type="ECO:0000256" key="4">
    <source>
        <dbReference type="PROSITE-ProRule" id="PRU00169"/>
    </source>
</evidence>
<keyword evidence="3" id="KW-0238">DNA-binding</keyword>
<comment type="caution">
    <text evidence="6">The sequence shown here is derived from an EMBL/GenBank/DDBJ whole genome shotgun (WGS) entry which is preliminary data.</text>
</comment>
<dbReference type="InterPro" id="IPR011006">
    <property type="entry name" value="CheY-like_superfamily"/>
</dbReference>
<dbReference type="GO" id="GO:0000156">
    <property type="term" value="F:phosphorelay response regulator activity"/>
    <property type="evidence" value="ECO:0007669"/>
    <property type="project" value="TreeGrafter"/>
</dbReference>
<dbReference type="InterPro" id="IPR001789">
    <property type="entry name" value="Sig_transdc_resp-reg_receiver"/>
</dbReference>
<dbReference type="GO" id="GO:0006355">
    <property type="term" value="P:regulation of DNA-templated transcription"/>
    <property type="evidence" value="ECO:0007669"/>
    <property type="project" value="TreeGrafter"/>
</dbReference>
<sequence>MARLLVVEDEPDVRELIVCRVRDDGHRVLAVDTAAAALEAVGRHGSPDAAVLDVDLPGMDGIELLERLRQTSPDLPVLFVTVWWSAGVIGRIQATGCPYLAKPFSHADLRAALQRALSPADGADGAGKEDRR</sequence>
<feature type="domain" description="Response regulatory" evidence="5">
    <location>
        <begin position="3"/>
        <end position="117"/>
    </location>
</feature>
<evidence type="ECO:0000256" key="3">
    <source>
        <dbReference type="ARBA" id="ARBA00023125"/>
    </source>
</evidence>
<keyword evidence="2" id="KW-0902">Two-component regulatory system</keyword>
<dbReference type="EMBL" id="BOOI01000005">
    <property type="protein sequence ID" value="GIH82240.1"/>
    <property type="molecule type" value="Genomic_DNA"/>
</dbReference>
<evidence type="ECO:0000256" key="1">
    <source>
        <dbReference type="ARBA" id="ARBA00022553"/>
    </source>
</evidence>
<gene>
    <name evidence="6" type="ORF">Pro02_06480</name>
</gene>
<dbReference type="RefSeq" id="WP_068922027.1">
    <property type="nucleotide sequence ID" value="NZ_BMQP01000001.1"/>
</dbReference>
<feature type="modified residue" description="4-aspartylphosphate" evidence="4">
    <location>
        <position position="53"/>
    </location>
</feature>
<dbReference type="PANTHER" id="PTHR48111">
    <property type="entry name" value="REGULATOR OF RPOS"/>
    <property type="match status" value="1"/>
</dbReference>
<protein>
    <recommendedName>
        <fullName evidence="5">Response regulatory domain-containing protein</fullName>
    </recommendedName>
</protein>
<reference evidence="6" key="1">
    <citation type="submission" date="2021-01" db="EMBL/GenBank/DDBJ databases">
        <title>Whole genome shotgun sequence of Planobispora rosea NBRC 15558.</title>
        <authorList>
            <person name="Komaki H."/>
            <person name="Tamura T."/>
        </authorList>
    </citation>
    <scope>NUCLEOTIDE SEQUENCE</scope>
    <source>
        <strain evidence="6">NBRC 15558</strain>
    </source>
</reference>
<dbReference type="SUPFAM" id="SSF52172">
    <property type="entry name" value="CheY-like"/>
    <property type="match status" value="1"/>
</dbReference>
<organism evidence="6 7">
    <name type="scientific">Planobispora rosea</name>
    <dbReference type="NCBI Taxonomy" id="35762"/>
    <lineage>
        <taxon>Bacteria</taxon>
        <taxon>Bacillati</taxon>
        <taxon>Actinomycetota</taxon>
        <taxon>Actinomycetes</taxon>
        <taxon>Streptosporangiales</taxon>
        <taxon>Streptosporangiaceae</taxon>
        <taxon>Planobispora</taxon>
    </lineage>
</organism>
<dbReference type="GO" id="GO:0032993">
    <property type="term" value="C:protein-DNA complex"/>
    <property type="evidence" value="ECO:0007669"/>
    <property type="project" value="TreeGrafter"/>
</dbReference>